<name>A0A427AWH3_ENSVE</name>
<dbReference type="EMBL" id="AMZH03001109">
    <property type="protein sequence ID" value="RRT80581.1"/>
    <property type="molecule type" value="Genomic_DNA"/>
</dbReference>
<feature type="region of interest" description="Disordered" evidence="1">
    <location>
        <begin position="28"/>
        <end position="50"/>
    </location>
</feature>
<gene>
    <name evidence="2" type="ORF">B296_00004113</name>
</gene>
<protein>
    <submittedName>
        <fullName evidence="2">Uncharacterized protein</fullName>
    </submittedName>
</protein>
<organism evidence="2 3">
    <name type="scientific">Ensete ventricosum</name>
    <name type="common">Abyssinian banana</name>
    <name type="synonym">Musa ensete</name>
    <dbReference type="NCBI Taxonomy" id="4639"/>
    <lineage>
        <taxon>Eukaryota</taxon>
        <taxon>Viridiplantae</taxon>
        <taxon>Streptophyta</taxon>
        <taxon>Embryophyta</taxon>
        <taxon>Tracheophyta</taxon>
        <taxon>Spermatophyta</taxon>
        <taxon>Magnoliopsida</taxon>
        <taxon>Liliopsida</taxon>
        <taxon>Zingiberales</taxon>
        <taxon>Musaceae</taxon>
        <taxon>Ensete</taxon>
    </lineage>
</organism>
<evidence type="ECO:0000256" key="1">
    <source>
        <dbReference type="SAM" id="MobiDB-lite"/>
    </source>
</evidence>
<reference evidence="2 3" key="1">
    <citation type="journal article" date="2014" name="Agronomy (Basel)">
        <title>A Draft Genome Sequence for Ensete ventricosum, the Drought-Tolerant Tree Against Hunger.</title>
        <authorList>
            <person name="Harrison J."/>
            <person name="Moore K.A."/>
            <person name="Paszkiewicz K."/>
            <person name="Jones T."/>
            <person name="Grant M."/>
            <person name="Ambacheew D."/>
            <person name="Muzemil S."/>
            <person name="Studholme D.J."/>
        </authorList>
    </citation>
    <scope>NUCLEOTIDE SEQUENCE [LARGE SCALE GENOMIC DNA]</scope>
</reference>
<proteinExistence type="predicted"/>
<dbReference type="AlphaFoldDB" id="A0A427AWH3"/>
<evidence type="ECO:0000313" key="2">
    <source>
        <dbReference type="EMBL" id="RRT80581.1"/>
    </source>
</evidence>
<accession>A0A427AWH3</accession>
<evidence type="ECO:0000313" key="3">
    <source>
        <dbReference type="Proteomes" id="UP000287651"/>
    </source>
</evidence>
<comment type="caution">
    <text evidence="2">The sequence shown here is derived from an EMBL/GenBank/DDBJ whole genome shotgun (WGS) entry which is preliminary data.</text>
</comment>
<dbReference type="Proteomes" id="UP000287651">
    <property type="component" value="Unassembled WGS sequence"/>
</dbReference>
<sequence length="85" mass="9204">MSLESRIAGRALGREGAAGDVAAVCAQAQATGDNERPPAQRRGRKGGEKQLARAIALLPTDRRRRGELARRVPADGFLTERCWHV</sequence>